<sequence length="171" mass="18792">MNNEIFEAPWSRQLKWITALSSALLLGIPLVLLAKIPQAEMAWRSGMVLLPLAILAASAFFAIRGYLINGNALLICRPGWKTRISLQGLQEVAADPKAMSGSIRVFGNGGLFCFAGLYRNSRLGRYRAFATDQARAVVLKFPGRTLVVTPGDPQKFVAALENKKTDRETDR</sequence>
<accession>A0A7W4Z9K3</accession>
<name>A0A7W4Z9K3_9GAMM</name>
<feature type="domain" description="Bacterial Pleckstrin homology" evidence="2">
    <location>
        <begin position="65"/>
        <end position="163"/>
    </location>
</feature>
<dbReference type="RefSeq" id="WP_183457604.1">
    <property type="nucleotide sequence ID" value="NZ_JACHWZ010000004.1"/>
</dbReference>
<dbReference type="InterPro" id="IPR027783">
    <property type="entry name" value="Bacterial_PH-related"/>
</dbReference>
<feature type="transmembrane region" description="Helical" evidence="1">
    <location>
        <begin position="46"/>
        <end position="67"/>
    </location>
</feature>
<evidence type="ECO:0000256" key="1">
    <source>
        <dbReference type="SAM" id="Phobius"/>
    </source>
</evidence>
<gene>
    <name evidence="3" type="ORF">FHS09_001144</name>
</gene>
<protein>
    <recommendedName>
        <fullName evidence="2">Bacterial Pleckstrin homology domain-containing protein</fullName>
    </recommendedName>
</protein>
<keyword evidence="1" id="KW-1133">Transmembrane helix</keyword>
<evidence type="ECO:0000259" key="2">
    <source>
        <dbReference type="Pfam" id="PF10882"/>
    </source>
</evidence>
<proteinExistence type="predicted"/>
<organism evidence="3 4">
    <name type="scientific">Microbulbifer rhizosphaerae</name>
    <dbReference type="NCBI Taxonomy" id="1562603"/>
    <lineage>
        <taxon>Bacteria</taxon>
        <taxon>Pseudomonadati</taxon>
        <taxon>Pseudomonadota</taxon>
        <taxon>Gammaproteobacteria</taxon>
        <taxon>Cellvibrionales</taxon>
        <taxon>Microbulbiferaceae</taxon>
        <taxon>Microbulbifer</taxon>
    </lineage>
</organism>
<keyword evidence="1" id="KW-0812">Transmembrane</keyword>
<comment type="caution">
    <text evidence="3">The sequence shown here is derived from an EMBL/GenBank/DDBJ whole genome shotgun (WGS) entry which is preliminary data.</text>
</comment>
<keyword evidence="4" id="KW-1185">Reference proteome</keyword>
<feature type="transmembrane region" description="Helical" evidence="1">
    <location>
        <begin position="16"/>
        <end position="34"/>
    </location>
</feature>
<dbReference type="Pfam" id="PF10882">
    <property type="entry name" value="bPH_5"/>
    <property type="match status" value="1"/>
</dbReference>
<evidence type="ECO:0000313" key="3">
    <source>
        <dbReference type="EMBL" id="MBB3060329.1"/>
    </source>
</evidence>
<evidence type="ECO:0000313" key="4">
    <source>
        <dbReference type="Proteomes" id="UP000535937"/>
    </source>
</evidence>
<dbReference type="EMBL" id="JACHWZ010000004">
    <property type="protein sequence ID" value="MBB3060329.1"/>
    <property type="molecule type" value="Genomic_DNA"/>
</dbReference>
<keyword evidence="1" id="KW-0472">Membrane</keyword>
<reference evidence="3 4" key="1">
    <citation type="submission" date="2020-08" db="EMBL/GenBank/DDBJ databases">
        <title>Genomic Encyclopedia of Type Strains, Phase III (KMG-III): the genomes of soil and plant-associated and newly described type strains.</title>
        <authorList>
            <person name="Whitman W."/>
        </authorList>
    </citation>
    <scope>NUCLEOTIDE SEQUENCE [LARGE SCALE GENOMIC DNA]</scope>
    <source>
        <strain evidence="3 4">CECT 8799</strain>
    </source>
</reference>
<dbReference type="Proteomes" id="UP000535937">
    <property type="component" value="Unassembled WGS sequence"/>
</dbReference>
<dbReference type="AlphaFoldDB" id="A0A7W4Z9K3"/>